<dbReference type="InterPro" id="IPR009351">
    <property type="entry name" value="AlkZ-like"/>
</dbReference>
<dbReference type="PANTHER" id="PTHR38479">
    <property type="entry name" value="LMO0824 PROTEIN"/>
    <property type="match status" value="1"/>
</dbReference>
<dbReference type="Proteomes" id="UP000195880">
    <property type="component" value="Chromosome"/>
</dbReference>
<dbReference type="STRING" id="67267.GCA_000716675_01897"/>
<dbReference type="KEGG" id="salf:SMD44_07754"/>
<proteinExistence type="predicted"/>
<protein>
    <recommendedName>
        <fullName evidence="3">Winged helix DNA-binding domain-containing protein</fullName>
    </recommendedName>
</protein>
<organism evidence="1 2">
    <name type="scientific">Streptomyces alboflavus</name>
    <dbReference type="NCBI Taxonomy" id="67267"/>
    <lineage>
        <taxon>Bacteria</taxon>
        <taxon>Bacillati</taxon>
        <taxon>Actinomycetota</taxon>
        <taxon>Actinomycetes</taxon>
        <taxon>Kitasatosporales</taxon>
        <taxon>Streptomycetaceae</taxon>
        <taxon>Streptomyces</taxon>
    </lineage>
</organism>
<dbReference type="Pfam" id="PF06224">
    <property type="entry name" value="AlkZ-like"/>
    <property type="match status" value="1"/>
</dbReference>
<dbReference type="OrthoDB" id="9148135at2"/>
<dbReference type="PANTHER" id="PTHR38479:SF2">
    <property type="entry name" value="WINGED HELIX DNA-BINDING DOMAIN-CONTAINING PROTEIN"/>
    <property type="match status" value="1"/>
</dbReference>
<dbReference type="eggNOG" id="COG3214">
    <property type="taxonomic scope" value="Bacteria"/>
</dbReference>
<reference evidence="1 2" key="1">
    <citation type="submission" date="2017-05" db="EMBL/GenBank/DDBJ databases">
        <title>Streptomyces alboflavus Genome sequencing and assembly.</title>
        <authorList>
            <person name="Wang Y."/>
            <person name="Du B."/>
            <person name="Ding Y."/>
            <person name="Liu H."/>
            <person name="Hou Q."/>
            <person name="Liu K."/>
            <person name="Wang C."/>
            <person name="Yao L."/>
        </authorList>
    </citation>
    <scope>NUCLEOTIDE SEQUENCE [LARGE SCALE GENOMIC DNA]</scope>
    <source>
        <strain evidence="1 2">MDJK44</strain>
    </source>
</reference>
<evidence type="ECO:0000313" key="2">
    <source>
        <dbReference type="Proteomes" id="UP000195880"/>
    </source>
</evidence>
<keyword evidence="2" id="KW-1185">Reference proteome</keyword>
<name>A0A1Z1WPA1_9ACTN</name>
<evidence type="ECO:0008006" key="3">
    <source>
        <dbReference type="Google" id="ProtNLM"/>
    </source>
</evidence>
<dbReference type="AlphaFoldDB" id="A0A1Z1WPA1"/>
<accession>A0A1Z1WPA1</accession>
<dbReference type="EMBL" id="CP021748">
    <property type="protein sequence ID" value="ARX88267.1"/>
    <property type="molecule type" value="Genomic_DNA"/>
</dbReference>
<sequence>MSSGVRELSRRVLNRTLLERQLLARRVPRTPLEAIEHLVAMQAQMPNGPYVGLWARLENFRPDDLTSLLEGRDVVHATMLRRTQHLARGEDFGWLWPTVASIVRKALTDAYYAEQIEGIDLDELARVGRRLLAGKPLHRRELGRLLADRFPGRTPGRLAEAVELLEASVHPPPHCTWGRWGHRSGTPLALADEWLGHPLADAPQPETMVLRYLAAFGPAGVMDIQAWSGLTRLREVVEGLRPKLRSFRDEQGSELFDLPDAPLGEPDRPAPVRLLPAFDNAVLGHRDRTRVISEENRRRITPRASAGVPLFLLDGFVEGTWALTGDRLHIAPFRPLSDSETAAVQDEAAQLLRFVAPDNTEPTITLT</sequence>
<gene>
    <name evidence="1" type="ORF">SMD44_07754</name>
</gene>
<evidence type="ECO:0000313" key="1">
    <source>
        <dbReference type="EMBL" id="ARX88267.1"/>
    </source>
</evidence>